<dbReference type="InterPro" id="IPR003661">
    <property type="entry name" value="HisK_dim/P_dom"/>
</dbReference>
<dbReference type="Gene3D" id="3.30.565.10">
    <property type="entry name" value="Histidine kinase-like ATPase, C-terminal domain"/>
    <property type="match status" value="1"/>
</dbReference>
<evidence type="ECO:0000256" key="13">
    <source>
        <dbReference type="SAM" id="Phobius"/>
    </source>
</evidence>
<evidence type="ECO:0000256" key="5">
    <source>
        <dbReference type="ARBA" id="ARBA00022679"/>
    </source>
</evidence>
<dbReference type="AlphaFoldDB" id="A0A4Q8L4Q5"/>
<dbReference type="GO" id="GO:0005886">
    <property type="term" value="C:plasma membrane"/>
    <property type="evidence" value="ECO:0007669"/>
    <property type="project" value="TreeGrafter"/>
</dbReference>
<feature type="transmembrane region" description="Helical" evidence="13">
    <location>
        <begin position="155"/>
        <end position="178"/>
    </location>
</feature>
<evidence type="ECO:0000313" key="17">
    <source>
        <dbReference type="Proteomes" id="UP000292627"/>
    </source>
</evidence>
<keyword evidence="6 13" id="KW-0812">Transmembrane</keyword>
<dbReference type="InterPro" id="IPR036890">
    <property type="entry name" value="HATPase_C_sf"/>
</dbReference>
<gene>
    <name evidence="16" type="ORF">EA660_19180</name>
</gene>
<keyword evidence="5" id="KW-0808">Transferase</keyword>
<dbReference type="SUPFAM" id="SSF47384">
    <property type="entry name" value="Homodimeric domain of signal transducing histidine kinase"/>
    <property type="match status" value="1"/>
</dbReference>
<dbReference type="Proteomes" id="UP000292627">
    <property type="component" value="Unassembled WGS sequence"/>
</dbReference>
<dbReference type="Gene3D" id="6.10.340.10">
    <property type="match status" value="1"/>
</dbReference>
<dbReference type="Gene3D" id="1.10.287.130">
    <property type="match status" value="1"/>
</dbReference>
<dbReference type="SMART" id="SM00387">
    <property type="entry name" value="HATPase_c"/>
    <property type="match status" value="1"/>
</dbReference>
<keyword evidence="4" id="KW-0597">Phosphoprotein</keyword>
<evidence type="ECO:0000256" key="4">
    <source>
        <dbReference type="ARBA" id="ARBA00022553"/>
    </source>
</evidence>
<dbReference type="CDD" id="cd00075">
    <property type="entry name" value="HATPase"/>
    <property type="match status" value="1"/>
</dbReference>
<evidence type="ECO:0000256" key="11">
    <source>
        <dbReference type="ARBA" id="ARBA00023012"/>
    </source>
</evidence>
<organism evidence="16 17">
    <name type="scientific">Pseudoxanthomonas winnipegensis</name>
    <dbReference type="NCBI Taxonomy" id="2480810"/>
    <lineage>
        <taxon>Bacteria</taxon>
        <taxon>Pseudomonadati</taxon>
        <taxon>Pseudomonadota</taxon>
        <taxon>Gammaproteobacteria</taxon>
        <taxon>Lysobacterales</taxon>
        <taxon>Lysobacteraceae</taxon>
        <taxon>Pseudoxanthomonas</taxon>
    </lineage>
</organism>
<sequence>MRALRTRLLVALAAVLLAAWGGWFLMQFLEMTSRQDGEVDGMLRNVAEQILYSLPTDIATAGQQRQFVLGGEARQGSGKFAALGFQVWERGTGRRLMSSRPAPAHAMRPDFADGFAEVNIAGAPWRVFSLSDAGARVQVQVGLPRAALRAELRRWFGVSLGTALLLLLFIAIAVWLVIRWSLRPVVRVSESLARRAPLDLAPLPEHGLPDEFTPLVRSFNQLMARLAQALRHERQFLDEAAHELRTPLAALLAQAQVLQHAGDREEAREALDHLVAGIERTSRLAQQLLDAARVEGGGGASRATDVDLALVVGMVADEFELFALRTGQSIEIEGGHAPVHGDIDDLGILVRNLLDNALRHGGPGTRVRLHTGVDGEGPARTAILRVADDGPGIAEGERERVFERFYRAGTGHRAQGIGMGLSLVERVVASHGGRLHCGVGLDGRGFGVEIRIPAVPGGDSRAGQGR</sequence>
<dbReference type="SMART" id="SM00304">
    <property type="entry name" value="HAMP"/>
    <property type="match status" value="1"/>
</dbReference>
<keyword evidence="11" id="KW-0902">Two-component regulatory system</keyword>
<evidence type="ECO:0000256" key="9">
    <source>
        <dbReference type="ARBA" id="ARBA00022840"/>
    </source>
</evidence>
<dbReference type="PANTHER" id="PTHR45436">
    <property type="entry name" value="SENSOR HISTIDINE KINASE YKOH"/>
    <property type="match status" value="1"/>
</dbReference>
<dbReference type="Pfam" id="PF00512">
    <property type="entry name" value="HisKA"/>
    <property type="match status" value="1"/>
</dbReference>
<feature type="domain" description="HAMP" evidence="15">
    <location>
        <begin position="179"/>
        <end position="231"/>
    </location>
</feature>
<dbReference type="InterPro" id="IPR005467">
    <property type="entry name" value="His_kinase_dom"/>
</dbReference>
<comment type="subcellular location">
    <subcellularLocation>
        <location evidence="2">Membrane</location>
        <topology evidence="2">Multi-pass membrane protein</topology>
    </subcellularLocation>
</comment>
<dbReference type="SMART" id="SM00388">
    <property type="entry name" value="HisKA"/>
    <property type="match status" value="1"/>
</dbReference>
<keyword evidence="8" id="KW-0418">Kinase</keyword>
<dbReference type="InterPro" id="IPR036097">
    <property type="entry name" value="HisK_dim/P_sf"/>
</dbReference>
<dbReference type="GO" id="GO:0005524">
    <property type="term" value="F:ATP binding"/>
    <property type="evidence" value="ECO:0007669"/>
    <property type="project" value="UniProtKB-KW"/>
</dbReference>
<dbReference type="EC" id="2.7.13.3" evidence="3"/>
<dbReference type="PROSITE" id="PS50885">
    <property type="entry name" value="HAMP"/>
    <property type="match status" value="1"/>
</dbReference>
<keyword evidence="7" id="KW-0547">Nucleotide-binding</keyword>
<evidence type="ECO:0000313" key="16">
    <source>
        <dbReference type="EMBL" id="TAA20150.1"/>
    </source>
</evidence>
<keyword evidence="12 13" id="KW-0472">Membrane</keyword>
<dbReference type="SUPFAM" id="SSF55874">
    <property type="entry name" value="ATPase domain of HSP90 chaperone/DNA topoisomerase II/histidine kinase"/>
    <property type="match status" value="1"/>
</dbReference>
<dbReference type="GO" id="GO:0000155">
    <property type="term" value="F:phosphorelay sensor kinase activity"/>
    <property type="evidence" value="ECO:0007669"/>
    <property type="project" value="InterPro"/>
</dbReference>
<reference evidence="16 17" key="1">
    <citation type="submission" date="2019-02" db="EMBL/GenBank/DDBJ databases">
        <title>WGS of Pseudoxanthomonas species novum from clinical isolates.</title>
        <authorList>
            <person name="Bernier A.-M."/>
            <person name="Bernard K."/>
            <person name="Vachon A."/>
        </authorList>
    </citation>
    <scope>NUCLEOTIDE SEQUENCE [LARGE SCALE GENOMIC DNA]</scope>
    <source>
        <strain evidence="16 17">NML171200</strain>
    </source>
</reference>
<name>A0A4Q8L4Q5_9GAMM</name>
<accession>A0A4Q8L4Q5</accession>
<evidence type="ECO:0000256" key="7">
    <source>
        <dbReference type="ARBA" id="ARBA00022741"/>
    </source>
</evidence>
<dbReference type="PROSITE" id="PS50109">
    <property type="entry name" value="HIS_KIN"/>
    <property type="match status" value="1"/>
</dbReference>
<dbReference type="EMBL" id="SHMC01000011">
    <property type="protein sequence ID" value="TAA20150.1"/>
    <property type="molecule type" value="Genomic_DNA"/>
</dbReference>
<dbReference type="PRINTS" id="PR00344">
    <property type="entry name" value="BCTRLSENSOR"/>
</dbReference>
<dbReference type="InterPro" id="IPR003660">
    <property type="entry name" value="HAMP_dom"/>
</dbReference>
<evidence type="ECO:0000259" key="14">
    <source>
        <dbReference type="PROSITE" id="PS50109"/>
    </source>
</evidence>
<keyword evidence="10 13" id="KW-1133">Transmembrane helix</keyword>
<dbReference type="OrthoDB" id="9804645at2"/>
<evidence type="ECO:0000256" key="10">
    <source>
        <dbReference type="ARBA" id="ARBA00022989"/>
    </source>
</evidence>
<evidence type="ECO:0000256" key="12">
    <source>
        <dbReference type="ARBA" id="ARBA00023136"/>
    </source>
</evidence>
<comment type="caution">
    <text evidence="16">The sequence shown here is derived from an EMBL/GenBank/DDBJ whole genome shotgun (WGS) entry which is preliminary data.</text>
</comment>
<evidence type="ECO:0000256" key="8">
    <source>
        <dbReference type="ARBA" id="ARBA00022777"/>
    </source>
</evidence>
<dbReference type="RefSeq" id="WP_130553045.1">
    <property type="nucleotide sequence ID" value="NZ_SHMC01000011.1"/>
</dbReference>
<keyword evidence="9" id="KW-0067">ATP-binding</keyword>
<feature type="domain" description="Histidine kinase" evidence="14">
    <location>
        <begin position="239"/>
        <end position="456"/>
    </location>
</feature>
<proteinExistence type="predicted"/>
<dbReference type="Pfam" id="PF02518">
    <property type="entry name" value="HATPase_c"/>
    <property type="match status" value="1"/>
</dbReference>
<comment type="catalytic activity">
    <reaction evidence="1">
        <text>ATP + protein L-histidine = ADP + protein N-phospho-L-histidine.</text>
        <dbReference type="EC" id="2.7.13.3"/>
    </reaction>
</comment>
<dbReference type="CDD" id="cd00082">
    <property type="entry name" value="HisKA"/>
    <property type="match status" value="1"/>
</dbReference>
<dbReference type="InterPro" id="IPR004358">
    <property type="entry name" value="Sig_transdc_His_kin-like_C"/>
</dbReference>
<evidence type="ECO:0000256" key="3">
    <source>
        <dbReference type="ARBA" id="ARBA00012438"/>
    </source>
</evidence>
<dbReference type="Pfam" id="PF00672">
    <property type="entry name" value="HAMP"/>
    <property type="match status" value="1"/>
</dbReference>
<evidence type="ECO:0000256" key="2">
    <source>
        <dbReference type="ARBA" id="ARBA00004141"/>
    </source>
</evidence>
<protein>
    <recommendedName>
        <fullName evidence="3">histidine kinase</fullName>
        <ecNumber evidence="3">2.7.13.3</ecNumber>
    </recommendedName>
</protein>
<evidence type="ECO:0000259" key="15">
    <source>
        <dbReference type="PROSITE" id="PS50885"/>
    </source>
</evidence>
<evidence type="ECO:0000256" key="6">
    <source>
        <dbReference type="ARBA" id="ARBA00022692"/>
    </source>
</evidence>
<dbReference type="InterPro" id="IPR003594">
    <property type="entry name" value="HATPase_dom"/>
</dbReference>
<dbReference type="InterPro" id="IPR050428">
    <property type="entry name" value="TCS_sensor_his_kinase"/>
</dbReference>
<dbReference type="PANTHER" id="PTHR45436:SF14">
    <property type="entry name" value="SENSOR PROTEIN QSEC"/>
    <property type="match status" value="1"/>
</dbReference>
<evidence type="ECO:0000256" key="1">
    <source>
        <dbReference type="ARBA" id="ARBA00000085"/>
    </source>
</evidence>